<keyword evidence="3" id="KW-0106">Calcium</keyword>
<dbReference type="PANTHER" id="PTHR24027">
    <property type="entry name" value="CADHERIN-23"/>
    <property type="match status" value="1"/>
</dbReference>
<evidence type="ECO:0000256" key="6">
    <source>
        <dbReference type="SAM" id="SignalP"/>
    </source>
</evidence>
<feature type="chain" id="PRO_5047536998" description="Cadherin domain-containing protein" evidence="6">
    <location>
        <begin position="22"/>
        <end position="784"/>
    </location>
</feature>
<evidence type="ECO:0000313" key="9">
    <source>
        <dbReference type="Proteomes" id="UP001549320"/>
    </source>
</evidence>
<name>A0ABV2QGN2_9BURK</name>
<dbReference type="InterPro" id="IPR039808">
    <property type="entry name" value="Cadherin"/>
</dbReference>
<reference evidence="8 9" key="1">
    <citation type="submission" date="2024-06" db="EMBL/GenBank/DDBJ databases">
        <title>Sorghum-associated microbial communities from plants grown in Nebraska, USA.</title>
        <authorList>
            <person name="Schachtman D."/>
        </authorList>
    </citation>
    <scope>NUCLEOTIDE SEQUENCE [LARGE SCALE GENOMIC DNA]</scope>
    <source>
        <strain evidence="8 9">2709</strain>
    </source>
</reference>
<keyword evidence="5" id="KW-0812">Transmembrane</keyword>
<keyword evidence="9" id="KW-1185">Reference proteome</keyword>
<dbReference type="CDD" id="cd11304">
    <property type="entry name" value="Cadherin_repeat"/>
    <property type="match status" value="1"/>
</dbReference>
<dbReference type="Gene3D" id="2.60.40.3440">
    <property type="match status" value="2"/>
</dbReference>
<feature type="domain" description="Cadherin" evidence="7">
    <location>
        <begin position="261"/>
        <end position="364"/>
    </location>
</feature>
<dbReference type="Pfam" id="PF17963">
    <property type="entry name" value="Big_9"/>
    <property type="match status" value="1"/>
</dbReference>
<evidence type="ECO:0000256" key="1">
    <source>
        <dbReference type="ARBA" id="ARBA00004370"/>
    </source>
</evidence>
<dbReference type="Proteomes" id="UP001549320">
    <property type="component" value="Unassembled WGS sequence"/>
</dbReference>
<feature type="transmembrane region" description="Helical" evidence="5">
    <location>
        <begin position="184"/>
        <end position="202"/>
    </location>
</feature>
<dbReference type="Pfam" id="PF00028">
    <property type="entry name" value="Cadherin"/>
    <property type="match status" value="1"/>
</dbReference>
<keyword evidence="6" id="KW-0732">Signal</keyword>
<keyword evidence="5" id="KW-1133">Transmembrane helix</keyword>
<feature type="signal peptide" evidence="6">
    <location>
        <begin position="1"/>
        <end position="21"/>
    </location>
</feature>
<dbReference type="InterPro" id="IPR040853">
    <property type="entry name" value="RapA2_cadherin-like"/>
</dbReference>
<comment type="subcellular location">
    <subcellularLocation>
        <location evidence="1">Membrane</location>
    </subcellularLocation>
</comment>
<dbReference type="PROSITE" id="PS50268">
    <property type="entry name" value="CADHERIN_2"/>
    <property type="match status" value="1"/>
</dbReference>
<gene>
    <name evidence="8" type="ORF">ABIE13_005333</name>
</gene>
<dbReference type="SUPFAM" id="SSF49313">
    <property type="entry name" value="Cadherin-like"/>
    <property type="match status" value="1"/>
</dbReference>
<dbReference type="SMART" id="SM00112">
    <property type="entry name" value="CA"/>
    <property type="match status" value="1"/>
</dbReference>
<dbReference type="InterPro" id="IPR015919">
    <property type="entry name" value="Cadherin-like_sf"/>
</dbReference>
<dbReference type="Gene3D" id="2.60.40.60">
    <property type="entry name" value="Cadherins"/>
    <property type="match status" value="1"/>
</dbReference>
<sequence length="784" mass="78746">MRSPIPLIFAATVLFASQVFAQTTTHSAYLDIDSNASTGCTVSTASGTVSGVEVSITATVDGDPPQVVSVARAECTEGVFGAPEVMPASYPVGLSQGDGGSDTVEFSSSLDGLKVGRDVPAFFVSGNSTGGSDLAQGFIRLPSAVDVATGAVFAVPATGWLAVILLTGAMLWLVRKYPGASSTLVLVLMVSVAGGSWAAFLADGHVTDWNGHSPVTTDPIGDSSDGRANIDIVSVYAATDASQLHLRFDIQDLEAVNQAPTLAAGTFSVAENSANGTEVGTALASDPDAGQTLTYSITSGNSGGAFSIDPLTGVIRLVNASALNFQTTTSVSLTISVADNGVPPLDASALFAINLIKVNHAPSFTKGADPTVLEDAGPVSLPGWASNLTDNDQNTQTLSFTVSNNNSGLFSTPPSVDSTGTLTFQSAPNAYGSAIVTVVLQDSGGVANGGIDTSAPQTFTITVQPVDDLPVAIADQATTTEDFPVTINVLANDTDIDAGTAASLLSFTQPANGTVLQVAQNLIYAPAANYCNSQPGGTPDTFTYTIQPGGSSATVSVRVQCVDDSPVANNDAATVEQDSGATAINVLANDSDVEGDAMTILSVTQPANGTVAITGGGTGLTYQPNAGYSGPDSFTYLINGGSSATVSITVNPTLPPITDLGEMNLYGSCGILGVLGPGFTLTASPTHPIPVGTQITITGSGVANIGVFSVSGGTASVSILSGTSRLVTLTSSLPAGATIAFRTTLSISVAFQLAGQLTLPAGYESAGGKLSGSVSSTLILCSAT</sequence>
<protein>
    <recommendedName>
        <fullName evidence="7">Cadherin domain-containing protein</fullName>
    </recommendedName>
</protein>
<dbReference type="InterPro" id="IPR002126">
    <property type="entry name" value="Cadherin-like_dom"/>
</dbReference>
<dbReference type="PANTHER" id="PTHR24027:SF438">
    <property type="entry name" value="CADHERIN 23"/>
    <property type="match status" value="1"/>
</dbReference>
<dbReference type="EMBL" id="JBEPSH010000015">
    <property type="protein sequence ID" value="MET4580193.1"/>
    <property type="molecule type" value="Genomic_DNA"/>
</dbReference>
<evidence type="ECO:0000256" key="5">
    <source>
        <dbReference type="SAM" id="Phobius"/>
    </source>
</evidence>
<evidence type="ECO:0000256" key="4">
    <source>
        <dbReference type="ARBA" id="ARBA00023136"/>
    </source>
</evidence>
<dbReference type="NCBIfam" id="NF012211">
    <property type="entry name" value="tand_rpt_95"/>
    <property type="match status" value="2"/>
</dbReference>
<evidence type="ECO:0000313" key="8">
    <source>
        <dbReference type="EMBL" id="MET4580193.1"/>
    </source>
</evidence>
<organism evidence="8 9">
    <name type="scientific">Ottowia thiooxydans</name>
    <dbReference type="NCBI Taxonomy" id="219182"/>
    <lineage>
        <taxon>Bacteria</taxon>
        <taxon>Pseudomonadati</taxon>
        <taxon>Pseudomonadota</taxon>
        <taxon>Betaproteobacteria</taxon>
        <taxon>Burkholderiales</taxon>
        <taxon>Comamonadaceae</taxon>
        <taxon>Ottowia</taxon>
    </lineage>
</organism>
<comment type="caution">
    <text evidence="8">The sequence shown here is derived from an EMBL/GenBank/DDBJ whole genome shotgun (WGS) entry which is preliminary data.</text>
</comment>
<keyword evidence="4 5" id="KW-0472">Membrane</keyword>
<accession>A0ABV2QGN2</accession>
<evidence type="ECO:0000259" key="7">
    <source>
        <dbReference type="PROSITE" id="PS50268"/>
    </source>
</evidence>
<keyword evidence="2" id="KW-0677">Repeat</keyword>
<dbReference type="Pfam" id="PF17803">
    <property type="entry name" value="Cadherin_4"/>
    <property type="match status" value="1"/>
</dbReference>
<evidence type="ECO:0000256" key="3">
    <source>
        <dbReference type="ARBA" id="ARBA00022837"/>
    </source>
</evidence>
<proteinExistence type="predicted"/>
<dbReference type="RefSeq" id="WP_354448940.1">
    <property type="nucleotide sequence ID" value="NZ_JBEPSH010000015.1"/>
</dbReference>
<evidence type="ECO:0000256" key="2">
    <source>
        <dbReference type="ARBA" id="ARBA00022737"/>
    </source>
</evidence>
<feature type="transmembrane region" description="Helical" evidence="5">
    <location>
        <begin position="150"/>
        <end position="172"/>
    </location>
</feature>